<evidence type="ECO:0000313" key="2">
    <source>
        <dbReference type="Proteomes" id="UP001159427"/>
    </source>
</evidence>
<keyword evidence="2" id="KW-1185">Reference proteome</keyword>
<accession>A0ABN8QKA5</accession>
<comment type="caution">
    <text evidence="1">The sequence shown here is derived from an EMBL/GenBank/DDBJ whole genome shotgun (WGS) entry which is preliminary data.</text>
</comment>
<proteinExistence type="predicted"/>
<dbReference type="Proteomes" id="UP001159427">
    <property type="component" value="Unassembled WGS sequence"/>
</dbReference>
<sequence length="384" mass="44004">MCTFPDNLGGAGELLELRRWWDNIVLWGPKLGYNSNPSKWWLVVKPTVEDKAREIFGGISINVTIDGRKYLSGYIGSERRCGKYAEELDSTAPMDSEQFKTSRRRITNTREELNNTTLQQLREKFSPEQLRANDSGKMRGASSWLIKLPLKSENFDLNKREFYDALSLYRFRWTPKYLPSTCPCGKRFDVDHAMSCMKGGFVHKRHDDVRDLFASLLEDVCHDVEVEPHHQPLTGEVLISSANSSDEARLDVTAPGFFNPFAKSHLNQELDTTFSSNENEKKRHYNQRIIEVEHGSFSPLVFSPYGGNGTKKREAERFLIELAQKVSDKRQMGYSIMIYWLRAKLCFNLLRSAVLCVRGSRTTKHELNTDFSGAEIANVIGKIK</sequence>
<dbReference type="EMBL" id="CALNXI010001342">
    <property type="protein sequence ID" value="CAH3165629.1"/>
    <property type="molecule type" value="Genomic_DNA"/>
</dbReference>
<evidence type="ECO:0000313" key="1">
    <source>
        <dbReference type="EMBL" id="CAH3165629.1"/>
    </source>
</evidence>
<gene>
    <name evidence="1" type="ORF">PEVE_00005395</name>
</gene>
<reference evidence="1 2" key="1">
    <citation type="submission" date="2022-05" db="EMBL/GenBank/DDBJ databases">
        <authorList>
            <consortium name="Genoscope - CEA"/>
            <person name="William W."/>
        </authorList>
    </citation>
    <scope>NUCLEOTIDE SEQUENCE [LARGE SCALE GENOMIC DNA]</scope>
</reference>
<protein>
    <submittedName>
        <fullName evidence="1">Uncharacterized protein</fullName>
    </submittedName>
</protein>
<name>A0ABN8QKA5_9CNID</name>
<organism evidence="1 2">
    <name type="scientific">Porites evermanni</name>
    <dbReference type="NCBI Taxonomy" id="104178"/>
    <lineage>
        <taxon>Eukaryota</taxon>
        <taxon>Metazoa</taxon>
        <taxon>Cnidaria</taxon>
        <taxon>Anthozoa</taxon>
        <taxon>Hexacorallia</taxon>
        <taxon>Scleractinia</taxon>
        <taxon>Fungiina</taxon>
        <taxon>Poritidae</taxon>
        <taxon>Porites</taxon>
    </lineage>
</organism>